<accession>A0AAV7B260</accession>
<organism evidence="13 14">
    <name type="scientific">Engystomops pustulosus</name>
    <name type="common">Tungara frog</name>
    <name type="synonym">Physalaemus pustulosus</name>
    <dbReference type="NCBI Taxonomy" id="76066"/>
    <lineage>
        <taxon>Eukaryota</taxon>
        <taxon>Metazoa</taxon>
        <taxon>Chordata</taxon>
        <taxon>Craniata</taxon>
        <taxon>Vertebrata</taxon>
        <taxon>Euteleostomi</taxon>
        <taxon>Amphibia</taxon>
        <taxon>Batrachia</taxon>
        <taxon>Anura</taxon>
        <taxon>Neobatrachia</taxon>
        <taxon>Hyloidea</taxon>
        <taxon>Leptodactylidae</taxon>
        <taxon>Leiuperinae</taxon>
        <taxon>Engystomops</taxon>
    </lineage>
</organism>
<evidence type="ECO:0000256" key="11">
    <source>
        <dbReference type="SAM" id="SignalP"/>
    </source>
</evidence>
<feature type="compositionally biased region" description="Basic and acidic residues" evidence="10">
    <location>
        <begin position="62"/>
        <end position="75"/>
    </location>
</feature>
<evidence type="ECO:0000256" key="8">
    <source>
        <dbReference type="ARBA" id="ARBA00033432"/>
    </source>
</evidence>
<dbReference type="SUPFAM" id="SSF57055">
    <property type="entry name" value="Agouti-related protein"/>
    <property type="match status" value="1"/>
</dbReference>
<feature type="disulfide bond" evidence="9">
    <location>
        <begin position="108"/>
        <end position="115"/>
    </location>
</feature>
<dbReference type="InterPro" id="IPR007733">
    <property type="entry name" value="Agouti"/>
</dbReference>
<evidence type="ECO:0000256" key="7">
    <source>
        <dbReference type="ARBA" id="ARBA00023180"/>
    </source>
</evidence>
<evidence type="ECO:0000256" key="2">
    <source>
        <dbReference type="ARBA" id="ARBA00017885"/>
    </source>
</evidence>
<evidence type="ECO:0000256" key="3">
    <source>
        <dbReference type="ARBA" id="ARBA00022525"/>
    </source>
</evidence>
<feature type="region of interest" description="Disordered" evidence="10">
    <location>
        <begin position="62"/>
        <end position="81"/>
    </location>
</feature>
<feature type="disulfide bond" evidence="9">
    <location>
        <begin position="92"/>
        <end position="106"/>
    </location>
</feature>
<dbReference type="GO" id="GO:0005615">
    <property type="term" value="C:extracellular space"/>
    <property type="evidence" value="ECO:0007669"/>
    <property type="project" value="TreeGrafter"/>
</dbReference>
<evidence type="ECO:0000313" key="14">
    <source>
        <dbReference type="Proteomes" id="UP000824782"/>
    </source>
</evidence>
<feature type="signal peptide" evidence="11">
    <location>
        <begin position="1"/>
        <end position="19"/>
    </location>
</feature>
<evidence type="ECO:0000256" key="6">
    <source>
        <dbReference type="ARBA" id="ARBA00023157"/>
    </source>
</evidence>
<keyword evidence="7" id="KW-0325">Glycoprotein</keyword>
<evidence type="ECO:0000256" key="4">
    <source>
        <dbReference type="ARBA" id="ARBA00022729"/>
    </source>
</evidence>
<keyword evidence="6 9" id="KW-1015">Disulfide bond</keyword>
<evidence type="ECO:0000256" key="9">
    <source>
        <dbReference type="PROSITE-ProRule" id="PRU00494"/>
    </source>
</evidence>
<feature type="disulfide bond" evidence="9">
    <location>
        <begin position="103"/>
        <end position="124"/>
    </location>
</feature>
<gene>
    <name evidence="13" type="ORF">GDO81_012786</name>
</gene>
<dbReference type="Pfam" id="PF05039">
    <property type="entry name" value="Agouti"/>
    <property type="match status" value="1"/>
</dbReference>
<keyword evidence="5" id="KW-0960">Knottin</keyword>
<feature type="disulfide bond" evidence="9">
    <location>
        <begin position="85"/>
        <end position="100"/>
    </location>
</feature>
<dbReference type="InterPro" id="IPR036836">
    <property type="entry name" value="Agouti_dom_sf"/>
</dbReference>
<name>A0AAV7B260_ENGPU</name>
<comment type="caution">
    <text evidence="9">Lacks conserved residue(s) required for the propagation of feature annotation.</text>
</comment>
<evidence type="ECO:0000256" key="1">
    <source>
        <dbReference type="ARBA" id="ARBA00004613"/>
    </source>
</evidence>
<proteinExistence type="predicted"/>
<comment type="caution">
    <text evidence="13">The sequence shown here is derived from an EMBL/GenBank/DDBJ whole genome shotgun (WGS) entry which is preliminary data.</text>
</comment>
<feature type="domain" description="Agouti" evidence="12">
    <location>
        <begin position="85"/>
        <end position="124"/>
    </location>
</feature>
<comment type="subcellular location">
    <subcellularLocation>
        <location evidence="1">Secreted</location>
    </subcellularLocation>
</comment>
<dbReference type="Gene3D" id="4.10.760.10">
    <property type="entry name" value="Agouti domain"/>
    <property type="match status" value="1"/>
</dbReference>
<evidence type="ECO:0000256" key="10">
    <source>
        <dbReference type="SAM" id="MobiDB-lite"/>
    </source>
</evidence>
<evidence type="ECO:0000313" key="13">
    <source>
        <dbReference type="EMBL" id="KAG8565283.1"/>
    </source>
</evidence>
<dbReference type="GO" id="GO:0032438">
    <property type="term" value="P:melanosome organization"/>
    <property type="evidence" value="ECO:0007669"/>
    <property type="project" value="TreeGrafter"/>
</dbReference>
<evidence type="ECO:0000259" key="12">
    <source>
        <dbReference type="PROSITE" id="PS51150"/>
    </source>
</evidence>
<dbReference type="Proteomes" id="UP000824782">
    <property type="component" value="Unassembled WGS sequence"/>
</dbReference>
<protein>
    <recommendedName>
        <fullName evidence="2">Agouti-signaling protein</fullName>
    </recommendedName>
    <alternativeName>
        <fullName evidence="8">Agouti switch protein</fullName>
    </alternativeName>
</protein>
<keyword evidence="4 11" id="KW-0732">Signal</keyword>
<dbReference type="InterPro" id="IPR027300">
    <property type="entry name" value="Agouti_dom"/>
</dbReference>
<dbReference type="SMART" id="SM00792">
    <property type="entry name" value="Agouti"/>
    <property type="match status" value="1"/>
</dbReference>
<dbReference type="GO" id="GO:0005184">
    <property type="term" value="F:neuropeptide hormone activity"/>
    <property type="evidence" value="ECO:0007669"/>
    <property type="project" value="TreeGrafter"/>
</dbReference>
<sequence>MNESSLCLLLTCIIWVVNSHIVLDVKREKVNSDIMVRLPEILPPISIIDLKKSYRRVSRADAERNKLAKKKDIPKKTPRTPPPNCVPLRSSCKPPAPPCCEPCAFCQCHLFKTVCIYKMGYSYC</sequence>
<evidence type="ECO:0000256" key="5">
    <source>
        <dbReference type="ARBA" id="ARBA00022854"/>
    </source>
</evidence>
<dbReference type="GO" id="GO:0031779">
    <property type="term" value="F:melanocortin receptor binding"/>
    <property type="evidence" value="ECO:0007669"/>
    <property type="project" value="TreeGrafter"/>
</dbReference>
<keyword evidence="14" id="KW-1185">Reference proteome</keyword>
<dbReference type="PANTHER" id="PTHR16551">
    <property type="entry name" value="AGOUTI RELATED"/>
    <property type="match status" value="1"/>
</dbReference>
<dbReference type="AlphaFoldDB" id="A0AAV7B260"/>
<keyword evidence="3" id="KW-0964">Secreted</keyword>
<dbReference type="EMBL" id="WNYA01000006">
    <property type="protein sequence ID" value="KAG8565283.1"/>
    <property type="molecule type" value="Genomic_DNA"/>
</dbReference>
<feature type="chain" id="PRO_5043787182" description="Agouti-signaling protein" evidence="11">
    <location>
        <begin position="20"/>
        <end position="124"/>
    </location>
</feature>
<reference evidence="13" key="1">
    <citation type="thesis" date="2020" institute="ProQuest LLC" country="789 East Eisenhower Parkway, Ann Arbor, MI, USA">
        <title>Comparative Genomics and Chromosome Evolution.</title>
        <authorList>
            <person name="Mudd A.B."/>
        </authorList>
    </citation>
    <scope>NUCLEOTIDE SEQUENCE</scope>
    <source>
        <strain evidence="13">237g6f4</strain>
        <tissue evidence="13">Blood</tissue>
    </source>
</reference>
<dbReference type="GO" id="GO:0009755">
    <property type="term" value="P:hormone-mediated signaling pathway"/>
    <property type="evidence" value="ECO:0007669"/>
    <property type="project" value="InterPro"/>
</dbReference>
<dbReference type="PROSITE" id="PS51150">
    <property type="entry name" value="AGOUTI_2"/>
    <property type="match status" value="1"/>
</dbReference>
<dbReference type="PANTHER" id="PTHR16551:SF1">
    <property type="entry name" value="AGOUTI-SIGNALING PROTEIN"/>
    <property type="match status" value="1"/>
</dbReference>